<dbReference type="Proteomes" id="UP000014160">
    <property type="component" value="Unassembled WGS sequence"/>
</dbReference>
<comment type="caution">
    <text evidence="2">The sequence shown here is derived from an EMBL/GenBank/DDBJ whole genome shotgun (WGS) entry which is preliminary data.</text>
</comment>
<protein>
    <submittedName>
        <fullName evidence="2">Uncharacterized protein</fullName>
    </submittedName>
</protein>
<feature type="transmembrane region" description="Helical" evidence="1">
    <location>
        <begin position="12"/>
        <end position="34"/>
    </location>
</feature>
<evidence type="ECO:0000313" key="4">
    <source>
        <dbReference type="Proteomes" id="UP000013750"/>
    </source>
</evidence>
<evidence type="ECO:0000313" key="2">
    <source>
        <dbReference type="EMBL" id="EOI58929.1"/>
    </source>
</evidence>
<reference evidence="2 4" key="1">
    <citation type="submission" date="2013-02" db="EMBL/GenBank/DDBJ databases">
        <title>The Genome Sequence of Enterococcus gilvus ATCC BAA-350.</title>
        <authorList>
            <consortium name="The Broad Institute Genome Sequencing Platform"/>
            <consortium name="The Broad Institute Genome Sequencing Center for Infectious Disease"/>
            <person name="Earl A.M."/>
            <person name="Gilmore M.S."/>
            <person name="Lebreton F."/>
            <person name="Walker B."/>
            <person name="Young S.K."/>
            <person name="Zeng Q."/>
            <person name="Gargeya S."/>
            <person name="Fitzgerald M."/>
            <person name="Haas B."/>
            <person name="Abouelleil A."/>
            <person name="Alvarado L."/>
            <person name="Arachchi H.M."/>
            <person name="Berlin A.M."/>
            <person name="Chapman S.B."/>
            <person name="Dewar J."/>
            <person name="Goldberg J."/>
            <person name="Griggs A."/>
            <person name="Gujja S."/>
            <person name="Hansen M."/>
            <person name="Howarth C."/>
            <person name="Imamovic A."/>
            <person name="Larimer J."/>
            <person name="McCowan C."/>
            <person name="Murphy C."/>
            <person name="Neiman D."/>
            <person name="Pearson M."/>
            <person name="Priest M."/>
            <person name="Roberts A."/>
            <person name="Saif S."/>
            <person name="Shea T."/>
            <person name="Sisk P."/>
            <person name="Sykes S."/>
            <person name="Wortman J."/>
            <person name="Nusbaum C."/>
            <person name="Birren B."/>
        </authorList>
    </citation>
    <scope>NUCLEOTIDE SEQUENCE [LARGE SCALE GENOMIC DNA]</scope>
    <source>
        <strain evidence="2 4">ATCC BAA-350</strain>
    </source>
</reference>
<proteinExistence type="predicted"/>
<dbReference type="EMBL" id="AJDQ01000002">
    <property type="protein sequence ID" value="EOI58929.1"/>
    <property type="molecule type" value="Genomic_DNA"/>
</dbReference>
<organism evidence="2 4">
    <name type="scientific">Enterococcus gilvus ATCC BAA-350</name>
    <dbReference type="NCBI Taxonomy" id="1158614"/>
    <lineage>
        <taxon>Bacteria</taxon>
        <taxon>Bacillati</taxon>
        <taxon>Bacillota</taxon>
        <taxon>Bacilli</taxon>
        <taxon>Lactobacillales</taxon>
        <taxon>Enterococcaceae</taxon>
        <taxon>Enterococcus</taxon>
    </lineage>
</organism>
<keyword evidence="5" id="KW-1185">Reference proteome</keyword>
<gene>
    <name evidence="3" type="ORF">I592_03332</name>
    <name evidence="2" type="ORF">UKC_00115</name>
</gene>
<sequence length="59" mass="6829">MKKKTQLFEQKRFYIPVALLLGLLGFSPMLVSVLGKKKEETLNSDYYTSSQEPLFKSKE</sequence>
<dbReference type="eggNOG" id="ENOG50306RT">
    <property type="taxonomic scope" value="Bacteria"/>
</dbReference>
<reference evidence="3 5" key="2">
    <citation type="submission" date="2013-03" db="EMBL/GenBank/DDBJ databases">
        <title>The Genome Sequence of Enterococcus gilvus ATCC BAA-350 (PacBio/Illumina hybrid assembly).</title>
        <authorList>
            <consortium name="The Broad Institute Genomics Platform"/>
            <consortium name="The Broad Institute Genome Sequencing Center for Infectious Disease"/>
            <person name="Earl A."/>
            <person name="Russ C."/>
            <person name="Gilmore M."/>
            <person name="Surin D."/>
            <person name="Walker B."/>
            <person name="Young S."/>
            <person name="Zeng Q."/>
            <person name="Gargeya S."/>
            <person name="Fitzgerald M."/>
            <person name="Haas B."/>
            <person name="Abouelleil A."/>
            <person name="Allen A.W."/>
            <person name="Alvarado L."/>
            <person name="Arachchi H.M."/>
            <person name="Berlin A.M."/>
            <person name="Chapman S.B."/>
            <person name="Gainer-Dewar J."/>
            <person name="Goldberg J."/>
            <person name="Griggs A."/>
            <person name="Gujja S."/>
            <person name="Hansen M."/>
            <person name="Howarth C."/>
            <person name="Imamovic A."/>
            <person name="Ireland A."/>
            <person name="Larimer J."/>
            <person name="McCowan C."/>
            <person name="Murphy C."/>
            <person name="Pearson M."/>
            <person name="Poon T.W."/>
            <person name="Priest M."/>
            <person name="Roberts A."/>
            <person name="Saif S."/>
            <person name="Shea T."/>
            <person name="Sisk P."/>
            <person name="Sykes S."/>
            <person name="Wortman J."/>
            <person name="Nusbaum C."/>
            <person name="Birren B."/>
        </authorList>
    </citation>
    <scope>NUCLEOTIDE SEQUENCE [LARGE SCALE GENOMIC DNA]</scope>
    <source>
        <strain evidence="3 5">ATCC BAA-350</strain>
    </source>
</reference>
<dbReference type="HOGENOM" id="CLU_198897_1_0_9"/>
<dbReference type="RefSeq" id="WP_010778566.1">
    <property type="nucleotide sequence ID" value="NZ_ASWH01000002.1"/>
</dbReference>
<keyword evidence="1" id="KW-1133">Transmembrane helix</keyword>
<evidence type="ECO:0000313" key="3">
    <source>
        <dbReference type="EMBL" id="EOW79194.1"/>
    </source>
</evidence>
<dbReference type="EMBL" id="ASWH01000002">
    <property type="protein sequence ID" value="EOW79194.1"/>
    <property type="molecule type" value="Genomic_DNA"/>
</dbReference>
<keyword evidence="1" id="KW-0472">Membrane</keyword>
<dbReference type="OrthoDB" id="2193747at2"/>
<evidence type="ECO:0000313" key="5">
    <source>
        <dbReference type="Proteomes" id="UP000014160"/>
    </source>
</evidence>
<dbReference type="Proteomes" id="UP000013750">
    <property type="component" value="Unassembled WGS sequence"/>
</dbReference>
<name>R2XVF5_9ENTE</name>
<dbReference type="AlphaFoldDB" id="R2XVF5"/>
<dbReference type="PATRIC" id="fig|1158614.3.peg.100"/>
<accession>R2XVF5</accession>
<keyword evidence="1" id="KW-0812">Transmembrane</keyword>
<evidence type="ECO:0000256" key="1">
    <source>
        <dbReference type="SAM" id="Phobius"/>
    </source>
</evidence>